<dbReference type="SMART" id="SM00485">
    <property type="entry name" value="XPGN"/>
    <property type="match status" value="1"/>
</dbReference>
<evidence type="ECO:0000259" key="4">
    <source>
        <dbReference type="SMART" id="SM00484"/>
    </source>
</evidence>
<accession>A0A2S6CM86</accession>
<dbReference type="CDD" id="cd09870">
    <property type="entry name" value="PIN_YEN1"/>
    <property type="match status" value="1"/>
</dbReference>
<dbReference type="InterPro" id="IPR037316">
    <property type="entry name" value="Yen1_H3TH"/>
</dbReference>
<dbReference type="GO" id="GO:0006281">
    <property type="term" value="P:DNA repair"/>
    <property type="evidence" value="ECO:0007669"/>
    <property type="project" value="UniProtKB-ARBA"/>
</dbReference>
<evidence type="ECO:0000313" key="6">
    <source>
        <dbReference type="EMBL" id="PPJ60848.1"/>
    </source>
</evidence>
<feature type="compositionally biased region" description="Low complexity" evidence="3">
    <location>
        <begin position="816"/>
        <end position="850"/>
    </location>
</feature>
<dbReference type="InterPro" id="IPR006086">
    <property type="entry name" value="XPG-I_dom"/>
</dbReference>
<keyword evidence="1" id="KW-0540">Nuclease</keyword>
<dbReference type="STRING" id="357750.A0A2S6CM86"/>
<dbReference type="PANTHER" id="PTHR11081:SF75">
    <property type="entry name" value="ENDONUCLEASE, PUTATIVE (AFU_ORTHOLOGUE AFUA_3G13260)-RELATED"/>
    <property type="match status" value="1"/>
</dbReference>
<dbReference type="InterPro" id="IPR029060">
    <property type="entry name" value="PIN-like_dom_sf"/>
</dbReference>
<name>A0A2S6CM86_9PEZI</name>
<evidence type="ECO:0000256" key="1">
    <source>
        <dbReference type="ARBA" id="ARBA00022722"/>
    </source>
</evidence>
<evidence type="ECO:0000313" key="7">
    <source>
        <dbReference type="Proteomes" id="UP000237631"/>
    </source>
</evidence>
<evidence type="ECO:0000256" key="2">
    <source>
        <dbReference type="ARBA" id="ARBA00022801"/>
    </source>
</evidence>
<dbReference type="GO" id="GO:0017108">
    <property type="term" value="F:5'-flap endonuclease activity"/>
    <property type="evidence" value="ECO:0007669"/>
    <property type="project" value="TreeGrafter"/>
</dbReference>
<organism evidence="6 7">
    <name type="scientific">Cercospora berteroae</name>
    <dbReference type="NCBI Taxonomy" id="357750"/>
    <lineage>
        <taxon>Eukaryota</taxon>
        <taxon>Fungi</taxon>
        <taxon>Dikarya</taxon>
        <taxon>Ascomycota</taxon>
        <taxon>Pezizomycotina</taxon>
        <taxon>Dothideomycetes</taxon>
        <taxon>Dothideomycetidae</taxon>
        <taxon>Mycosphaerellales</taxon>
        <taxon>Mycosphaerellaceae</taxon>
        <taxon>Cercospora</taxon>
    </lineage>
</organism>
<protein>
    <recommendedName>
        <fullName evidence="8">XPG-I domain-containing protein</fullName>
    </recommendedName>
</protein>
<dbReference type="AlphaFoldDB" id="A0A2S6CM86"/>
<comment type="caution">
    <text evidence="6">The sequence shown here is derived from an EMBL/GenBank/DDBJ whole genome shotgun (WGS) entry which is preliminary data.</text>
</comment>
<dbReference type="InterPro" id="IPR036279">
    <property type="entry name" value="5-3_exonuclease_C_sf"/>
</dbReference>
<dbReference type="Proteomes" id="UP000237631">
    <property type="component" value="Unassembled WGS sequence"/>
</dbReference>
<dbReference type="GO" id="GO:0008821">
    <property type="term" value="F:crossover junction DNA endonuclease activity"/>
    <property type="evidence" value="ECO:0007669"/>
    <property type="project" value="InterPro"/>
</dbReference>
<dbReference type="PRINTS" id="PR00853">
    <property type="entry name" value="XPGRADSUPER"/>
</dbReference>
<feature type="compositionally biased region" description="Polar residues" evidence="3">
    <location>
        <begin position="654"/>
        <end position="675"/>
    </location>
</feature>
<keyword evidence="2" id="KW-0378">Hydrolase</keyword>
<dbReference type="EMBL" id="PNEN01000195">
    <property type="protein sequence ID" value="PPJ60848.1"/>
    <property type="molecule type" value="Genomic_DNA"/>
</dbReference>
<dbReference type="Gene3D" id="3.40.50.1010">
    <property type="entry name" value="5'-nuclease"/>
    <property type="match status" value="2"/>
</dbReference>
<dbReference type="Pfam" id="PF18380">
    <property type="entry name" value="GEN1_C"/>
    <property type="match status" value="1"/>
</dbReference>
<dbReference type="Pfam" id="PF00867">
    <property type="entry name" value="XPG_I"/>
    <property type="match status" value="1"/>
</dbReference>
<evidence type="ECO:0000259" key="5">
    <source>
        <dbReference type="SMART" id="SM00485"/>
    </source>
</evidence>
<dbReference type="Pfam" id="PF00752">
    <property type="entry name" value="XPG_N"/>
    <property type="match status" value="1"/>
</dbReference>
<dbReference type="SUPFAM" id="SSF88723">
    <property type="entry name" value="PIN domain-like"/>
    <property type="match status" value="1"/>
</dbReference>
<dbReference type="FunFam" id="3.40.50.1010:FF:000051">
    <property type="entry name" value="Rad2-like endonuclease, putative (AFU_orthologue AFUA_3G13260)"/>
    <property type="match status" value="1"/>
</dbReference>
<proteinExistence type="predicted"/>
<dbReference type="PANTHER" id="PTHR11081">
    <property type="entry name" value="FLAP ENDONUCLEASE FAMILY MEMBER"/>
    <property type="match status" value="1"/>
</dbReference>
<feature type="compositionally biased region" description="Basic and acidic residues" evidence="3">
    <location>
        <begin position="555"/>
        <end position="566"/>
    </location>
</feature>
<dbReference type="InterPro" id="IPR006084">
    <property type="entry name" value="XPG/Rad2"/>
</dbReference>
<gene>
    <name evidence="6" type="ORF">CBER1_07232</name>
</gene>
<feature type="domain" description="XPG N-terminal" evidence="5">
    <location>
        <begin position="1"/>
        <end position="94"/>
    </location>
</feature>
<feature type="domain" description="XPG-I" evidence="4">
    <location>
        <begin position="112"/>
        <end position="186"/>
    </location>
</feature>
<dbReference type="SUPFAM" id="SSF47807">
    <property type="entry name" value="5' to 3' exonuclease, C-terminal subdomain"/>
    <property type="match status" value="1"/>
</dbReference>
<sequence length="931" mass="102437">MGVSGLFKELGPGQRISVAKLSVQHFSTHGRPLRLAIDISIWLFQILASKGGSNPALRTFYYRLLRLLSLNIHPLFVFDGPNKPAFKRNKKVGGPGVRVASVPEFLAKELLRKFGYPWHVAPGEAEAECALLQREGVVDAVLSEDVDTLMFGSGVLWRSWTAEGKGKVPTHCTVYRAEEVKGKSGLDKEGMILVALMSGGDYIVEGIPGCGPKVACDAARAGFGRELCELAKKRNVNGLKEWRERLTHEIRTNESKFFTKKNSKLTIPDDFPNREVLGYYTNPCVSTPDKVERLKVEVRWDMEMDFPALRAFAADAFDWRCIGGAKKFIKNLAPAILVRELRLMGEKDERLDTDAQAEKEQQYVLAIHGKRNHATTDGELEYRITFIPQGLVPIDLSVEDEDDEFVPAGGAEEEMEAEDEWAHIPSSTQDESDAPTSPTKKRTFKPYHPDQPEKLWLLRDFLKVGCPLHVENYEDKSKDPKEFFKQRRKARAAASGITNVHTNKTRRRKNEPDSSQMPIDAFGTLTKSSQASVLEVSASQTRTPLQAVYTGANVESKKPSKASEKETDVDDVVASVSRFQKPQALSPSARKAVRDPMSYSFETDNEDTPRAAKIAPPPKPNAGFFKQFGETRPSASQQTPPRRKRRSDEVASPALSQRSITSWLSPSPRKQTAPQRPNEVISLVSSSPAKPVERPRPSSPTPERLRGGFVRSESDDVMDFATPMLPDSVTKRRRKAPLRRAQTAPSAGEDQLDLSLAKARHRPTTPDPTPPGDNVEAMDLASPVPIRAPVQDKPGPPPTEAPVSALSGTHARKVSRTSTSMPASSRSSVSNSLRRSPRTSTSKTAKTTAAVQQSQLSTKITKTRIVTRESLPGAWKEVVEAETLDMTGDGSGWKQSGGKATLVSTTVQTGNGRVGKGWRKSGVEVLDLTGA</sequence>
<dbReference type="OrthoDB" id="2959108at2759"/>
<evidence type="ECO:0008006" key="8">
    <source>
        <dbReference type="Google" id="ProtNLM"/>
    </source>
</evidence>
<dbReference type="FunFam" id="3.40.50.1010:FF:000037">
    <property type="entry name" value="Rad2-like endonuclease, putative (AFU_orthologue AFUA_3G13260)"/>
    <property type="match status" value="1"/>
</dbReference>
<dbReference type="CDD" id="cd09906">
    <property type="entry name" value="H3TH_YEN1"/>
    <property type="match status" value="1"/>
</dbReference>
<evidence type="ECO:0000256" key="3">
    <source>
        <dbReference type="SAM" id="MobiDB-lite"/>
    </source>
</evidence>
<dbReference type="InterPro" id="IPR041177">
    <property type="entry name" value="GEN1_C"/>
</dbReference>
<feature type="compositionally biased region" description="Polar residues" evidence="3">
    <location>
        <begin position="425"/>
        <end position="438"/>
    </location>
</feature>
<dbReference type="SMART" id="SM00484">
    <property type="entry name" value="XPGI"/>
    <property type="match status" value="1"/>
</dbReference>
<keyword evidence="7" id="KW-1185">Reference proteome</keyword>
<dbReference type="InterPro" id="IPR006085">
    <property type="entry name" value="XPG_DNA_repair_N"/>
</dbReference>
<reference evidence="7" key="1">
    <citation type="journal article" date="2017" name="bioRxiv">
        <title>Conservation of a gene cluster reveals novel cercosporin biosynthetic mechanisms and extends production to the genus Colletotrichum.</title>
        <authorList>
            <person name="de Jonge R."/>
            <person name="Ebert M.K."/>
            <person name="Huitt-Roehl C.R."/>
            <person name="Pal P."/>
            <person name="Suttle J.C."/>
            <person name="Spanner R.E."/>
            <person name="Neubauer J.D."/>
            <person name="Jurick W.M.II."/>
            <person name="Stott K.A."/>
            <person name="Secor G.A."/>
            <person name="Thomma B.P.H.J."/>
            <person name="Van de Peer Y."/>
            <person name="Townsend C.A."/>
            <person name="Bolton M.D."/>
        </authorList>
    </citation>
    <scope>NUCLEOTIDE SEQUENCE [LARGE SCALE GENOMIC DNA]</scope>
    <source>
        <strain evidence="7">CBS538.71</strain>
    </source>
</reference>
<dbReference type="Gene3D" id="1.10.150.20">
    <property type="entry name" value="5' to 3' exonuclease, C-terminal subdomain"/>
    <property type="match status" value="1"/>
</dbReference>
<feature type="region of interest" description="Disordered" evidence="3">
    <location>
        <begin position="411"/>
        <end position="447"/>
    </location>
</feature>
<feature type="compositionally biased region" description="Polar residues" evidence="3">
    <location>
        <begin position="577"/>
        <end position="586"/>
    </location>
</feature>
<feature type="region of interest" description="Disordered" evidence="3">
    <location>
        <begin position="550"/>
        <end position="857"/>
    </location>
</feature>